<dbReference type="GO" id="GO:0008641">
    <property type="term" value="F:ubiquitin-like modifier activating enzyme activity"/>
    <property type="evidence" value="ECO:0007669"/>
    <property type="project" value="InterPro"/>
</dbReference>
<dbReference type="AlphaFoldDB" id="A0A183B826"/>
<organism evidence="4">
    <name type="scientific">Echinostoma caproni</name>
    <dbReference type="NCBI Taxonomy" id="27848"/>
    <lineage>
        <taxon>Eukaryota</taxon>
        <taxon>Metazoa</taxon>
        <taxon>Spiralia</taxon>
        <taxon>Lophotrochozoa</taxon>
        <taxon>Platyhelminthes</taxon>
        <taxon>Trematoda</taxon>
        <taxon>Digenea</taxon>
        <taxon>Plagiorchiida</taxon>
        <taxon>Echinostomata</taxon>
        <taxon>Echinostomatoidea</taxon>
        <taxon>Echinostomatidae</taxon>
        <taxon>Echinostoma</taxon>
    </lineage>
</organism>
<dbReference type="Proteomes" id="UP000272942">
    <property type="component" value="Unassembled WGS sequence"/>
</dbReference>
<gene>
    <name evidence="2" type="ORF">ECPE_LOCUS15361</name>
</gene>
<feature type="region of interest" description="Disordered" evidence="1">
    <location>
        <begin position="112"/>
        <end position="196"/>
    </location>
</feature>
<sequence length="253" mass="26448">MFCCIQVGCGAIGCELLKNLALLGVATSTGTEVTSDSRQPSPHIVPNSCPAAKSIQNLPRDRDVSSAGTTGAYREAATGTGDISAAVHLVPRPDAVGDVCSEEFVPFTSSASSITAQTSVQPTLSEPVSSPTPVFQNHSSDRNDTVVSLNSELNSVHDSRSPSSPGHISSSSGHGNNATRTACPLSPEEQETNVDKCPNCELSSSPKCMIESAVVKSSQDHGGTRAIIPRQDALSSRHSTEVYFQHESDVARV</sequence>
<evidence type="ECO:0000313" key="4">
    <source>
        <dbReference type="WBParaSite" id="ECPE_0001540101-mRNA-1"/>
    </source>
</evidence>
<proteinExistence type="predicted"/>
<dbReference type="EMBL" id="UZAN01060307">
    <property type="protein sequence ID" value="VDP92633.1"/>
    <property type="molecule type" value="Genomic_DNA"/>
</dbReference>
<dbReference type="SUPFAM" id="SSF69572">
    <property type="entry name" value="Activating enzymes of the ubiquitin-like proteins"/>
    <property type="match status" value="1"/>
</dbReference>
<dbReference type="Gene3D" id="3.40.50.720">
    <property type="entry name" value="NAD(P)-binding Rossmann-like Domain"/>
    <property type="match status" value="1"/>
</dbReference>
<protein>
    <submittedName>
        <fullName evidence="4">ThiF domain-containing protein</fullName>
    </submittedName>
</protein>
<accession>A0A183B826</accession>
<feature type="compositionally biased region" description="Polar residues" evidence="1">
    <location>
        <begin position="120"/>
        <end position="138"/>
    </location>
</feature>
<feature type="compositionally biased region" description="Polar residues" evidence="1">
    <location>
        <begin position="145"/>
        <end position="154"/>
    </location>
</feature>
<reference evidence="2 3" key="2">
    <citation type="submission" date="2018-11" db="EMBL/GenBank/DDBJ databases">
        <authorList>
            <consortium name="Pathogen Informatics"/>
        </authorList>
    </citation>
    <scope>NUCLEOTIDE SEQUENCE [LARGE SCALE GENOMIC DNA]</scope>
    <source>
        <strain evidence="2 3">Egypt</strain>
    </source>
</reference>
<evidence type="ECO:0000256" key="1">
    <source>
        <dbReference type="SAM" id="MobiDB-lite"/>
    </source>
</evidence>
<name>A0A183B826_9TREM</name>
<keyword evidence="3" id="KW-1185">Reference proteome</keyword>
<dbReference type="InterPro" id="IPR035985">
    <property type="entry name" value="Ubiquitin-activating_enz"/>
</dbReference>
<evidence type="ECO:0000313" key="2">
    <source>
        <dbReference type="EMBL" id="VDP92633.1"/>
    </source>
</evidence>
<dbReference type="WBParaSite" id="ECPE_0001540101-mRNA-1">
    <property type="protein sequence ID" value="ECPE_0001540101-mRNA-1"/>
    <property type="gene ID" value="ECPE_0001540101"/>
</dbReference>
<reference evidence="4" key="1">
    <citation type="submission" date="2016-06" db="UniProtKB">
        <authorList>
            <consortium name="WormBaseParasite"/>
        </authorList>
    </citation>
    <scope>IDENTIFICATION</scope>
</reference>
<feature type="compositionally biased region" description="Low complexity" evidence="1">
    <location>
        <begin position="161"/>
        <end position="175"/>
    </location>
</feature>
<evidence type="ECO:0000313" key="3">
    <source>
        <dbReference type="Proteomes" id="UP000272942"/>
    </source>
</evidence>